<dbReference type="Proteomes" id="UP000061809">
    <property type="component" value="Chromosome"/>
</dbReference>
<dbReference type="EMBL" id="CP012801">
    <property type="protein sequence ID" value="ALJ57283.1"/>
    <property type="molecule type" value="Genomic_DNA"/>
</dbReference>
<gene>
    <name evidence="1" type="ORF">BcellWH2_00006</name>
</gene>
<proteinExistence type="predicted"/>
<dbReference type="PATRIC" id="fig|246787.4.peg.6"/>
<name>A0A0N7IEF8_9BACE</name>
<accession>A0A0N7IEF8</accession>
<reference evidence="1 2" key="1">
    <citation type="journal article" date="2015" name="Science">
        <title>Genetic determinants of in vivo fitness and diet responsiveness in multiple human gut Bacteroides.</title>
        <authorList>
            <person name="Wu M."/>
            <person name="McNulty N.P."/>
            <person name="Rodionov D.A."/>
            <person name="Khoroshkin M.S."/>
            <person name="Griffin N.W."/>
            <person name="Cheng J."/>
            <person name="Latreille P."/>
            <person name="Kerstetter R.A."/>
            <person name="Terrapon N."/>
            <person name="Henrissat B."/>
            <person name="Osterman A.L."/>
            <person name="Gordon J.I."/>
        </authorList>
    </citation>
    <scope>NUCLEOTIDE SEQUENCE [LARGE SCALE GENOMIC DNA]</scope>
    <source>
        <strain evidence="1 2">WH2</strain>
    </source>
</reference>
<evidence type="ECO:0000313" key="1">
    <source>
        <dbReference type="EMBL" id="ALJ57283.1"/>
    </source>
</evidence>
<sequence length="71" mass="8375">MSKKMISPYGVKANMVCASCEYCKRQKVPAPTYWRNKCLKNNKWLTDTSSFCNSYKMGKFFVERGYQEIKQ</sequence>
<protein>
    <submittedName>
        <fullName evidence="1">Uncharacterized protein</fullName>
    </submittedName>
</protein>
<evidence type="ECO:0000313" key="2">
    <source>
        <dbReference type="Proteomes" id="UP000061809"/>
    </source>
</evidence>
<dbReference type="KEGG" id="bcel:BcellWH2_00006"/>
<organism evidence="1 2">
    <name type="scientific">Bacteroides cellulosilyticus</name>
    <dbReference type="NCBI Taxonomy" id="246787"/>
    <lineage>
        <taxon>Bacteria</taxon>
        <taxon>Pseudomonadati</taxon>
        <taxon>Bacteroidota</taxon>
        <taxon>Bacteroidia</taxon>
        <taxon>Bacteroidales</taxon>
        <taxon>Bacteroidaceae</taxon>
        <taxon>Bacteroides</taxon>
    </lineage>
</organism>
<dbReference type="AlphaFoldDB" id="A0A0N7IEF8"/>